<dbReference type="Pfam" id="PF21533">
    <property type="entry name" value="EHMT1-2_CRR"/>
    <property type="match status" value="1"/>
</dbReference>
<comment type="caution">
    <text evidence="10">The sequence shown here is derived from an EMBL/GenBank/DDBJ whole genome shotgun (WGS) entry which is preliminary data.</text>
</comment>
<dbReference type="InterPro" id="IPR046341">
    <property type="entry name" value="SET_dom_sf"/>
</dbReference>
<dbReference type="InterPro" id="IPR043550">
    <property type="entry name" value="EHMT1/EHMT2"/>
</dbReference>
<dbReference type="PANTHER" id="PTHR46307">
    <property type="entry name" value="G9A, ISOFORM B"/>
    <property type="match status" value="1"/>
</dbReference>
<organism evidence="10 11">
    <name type="scientific">Coilia grayii</name>
    <name type="common">Gray's grenadier anchovy</name>
    <dbReference type="NCBI Taxonomy" id="363190"/>
    <lineage>
        <taxon>Eukaryota</taxon>
        <taxon>Metazoa</taxon>
        <taxon>Chordata</taxon>
        <taxon>Craniata</taxon>
        <taxon>Vertebrata</taxon>
        <taxon>Euteleostomi</taxon>
        <taxon>Actinopterygii</taxon>
        <taxon>Neopterygii</taxon>
        <taxon>Teleostei</taxon>
        <taxon>Clupei</taxon>
        <taxon>Clupeiformes</taxon>
        <taxon>Clupeoidei</taxon>
        <taxon>Engraulidae</taxon>
        <taxon>Coilinae</taxon>
        <taxon>Coilia</taxon>
    </lineage>
</organism>
<evidence type="ECO:0000256" key="2">
    <source>
        <dbReference type="ARBA" id="ARBA00022454"/>
    </source>
</evidence>
<evidence type="ECO:0000256" key="1">
    <source>
        <dbReference type="ARBA" id="ARBA00004286"/>
    </source>
</evidence>
<dbReference type="PANTHER" id="PTHR46307:SF2">
    <property type="entry name" value="HISTONE-LYSINE N-METHYLTRANSFERASE EHMT1"/>
    <property type="match status" value="1"/>
</dbReference>
<evidence type="ECO:0000313" key="10">
    <source>
        <dbReference type="EMBL" id="KAL2092228.1"/>
    </source>
</evidence>
<feature type="repeat" description="ANK" evidence="6">
    <location>
        <begin position="584"/>
        <end position="616"/>
    </location>
</feature>
<proteinExistence type="predicted"/>
<dbReference type="Gene3D" id="2.170.270.10">
    <property type="entry name" value="SET domain"/>
    <property type="match status" value="1"/>
</dbReference>
<dbReference type="Pfam" id="PF00856">
    <property type="entry name" value="SET"/>
    <property type="match status" value="1"/>
</dbReference>
<dbReference type="SUPFAM" id="SSF82199">
    <property type="entry name" value="SET domain"/>
    <property type="match status" value="1"/>
</dbReference>
<feature type="domain" description="Pre-SET" evidence="9">
    <location>
        <begin position="872"/>
        <end position="935"/>
    </location>
</feature>
<accession>A0ABD1JZF7</accession>
<dbReference type="InterPro" id="IPR002110">
    <property type="entry name" value="Ankyrin_rpt"/>
</dbReference>
<dbReference type="Pfam" id="PF00023">
    <property type="entry name" value="Ank"/>
    <property type="match status" value="2"/>
</dbReference>
<keyword evidence="11" id="KW-1185">Reference proteome</keyword>
<dbReference type="GO" id="GO:0008168">
    <property type="term" value="F:methyltransferase activity"/>
    <property type="evidence" value="ECO:0007669"/>
    <property type="project" value="UniProtKB-KW"/>
</dbReference>
<dbReference type="SMART" id="SM00248">
    <property type="entry name" value="ANK"/>
    <property type="match status" value="6"/>
</dbReference>
<dbReference type="PRINTS" id="PR01415">
    <property type="entry name" value="ANKYRIN"/>
</dbReference>
<feature type="compositionally biased region" description="Low complexity" evidence="7">
    <location>
        <begin position="158"/>
        <end position="175"/>
    </location>
</feature>
<feature type="region of interest" description="Disordered" evidence="7">
    <location>
        <begin position="75"/>
        <end position="127"/>
    </location>
</feature>
<dbReference type="Pfam" id="PF05033">
    <property type="entry name" value="Pre-SET"/>
    <property type="match status" value="1"/>
</dbReference>
<keyword evidence="2" id="KW-0158">Chromosome</keyword>
<keyword evidence="6" id="KW-0040">ANK repeat</keyword>
<dbReference type="Gene3D" id="1.25.40.20">
    <property type="entry name" value="Ankyrin repeat-containing domain"/>
    <property type="match status" value="1"/>
</dbReference>
<name>A0ABD1JZF7_9TELE</name>
<dbReference type="SUPFAM" id="SSF48403">
    <property type="entry name" value="Ankyrin repeat"/>
    <property type="match status" value="1"/>
</dbReference>
<dbReference type="FunFam" id="2.170.270.10:FF:000005">
    <property type="entry name" value="Euchromatic histone-lysine N-methyltransferase 2"/>
    <property type="match status" value="1"/>
</dbReference>
<sequence length="1116" mass="121721">MKVVARGRGGGSVIVRHGDAPRRGRKPKRKLEAGTHQTTLVGGGSSGHTLLCQRPGGTVPPEALGFANNGLQLGKQHEANPKKSPALAPGAPSLEYASKSVSATAAPTGDGESSGGHQERGRLVDAPPAKSRFAWKSMVKSGPVPHVLQMLNKDKSLLSSSSSTTSSTSSSTATAVAVREAERPLHNKLPLSSKPSTASRTVSRKKKRKLGTYNFVNKKKTKVVKRGSQPVFLSQESSAVEGATDGSVEEADADVDAEVEAPSQQQGDSSRADPVPERKVEALPDETHPKEAQQQQQQQHQVARGLEMYTELPLYSLDLKGQEDIFSSLQSGLSDGPGAMETDAMLELPLCCCRMEAPRSQEILTLSEGKCMAVESVDGQLSLCRKNIQKQEMMRPSIRIPLLVLCEDHRAGMVKHQSCPRCGFFCRAGTFMECQPDGNISHRFHRDCASVIRGQIYCPHCGEDASQAQEVTIAKPDAMFVMPTATALQNKTDLSLKGPKIGPYAASPSKSKTGAVAAEAAVGATKKTLEGILEALDEQASSRYKKAQHPPAQLFTSAKQGDLQSVMQMLVEGADPNLTLEGTKRQTPLHAAAAGGHNEICHMLVQAGANLGMCDEGQRTPLMYACENNHLETVKYLLKAGAASNQKDVSGSTCLHLAAKMGHYSIMQHLLTVPTVDVNCQDDGGWTPITWAIEYKHKDQVHLLLSKGAGVNVRDKEENICLHWAAFSGLDDVAQLLLETGSNLHAINVYGDSPLHIAVREKQLDCVMLFLSRGADVNLRNRDGDTPLECCLPSSKLWTILNTNKKLTDARKGRDSQGERVLSKDISRGYETVPISCVNGVDHEACPSNFKYVPENCYTSQMNIDENITHLQHCKCKDDCSSNSCICGQLSVRCWYDKEGHLLPEFSRDEPPFLFECNHACSCWRSCRNRVVQNGLRTRLQVFRTEHMGWGVKALQDISAGAFVCEYVGEIITDKEANTRGNDSFLFNLDNKVGDVYCIDAQFYGNVARFLNHLCEPNLFPVRVFTKHQDLRFPRVALFSSRHIRVGEELGFDYGEHFWKVKSKYLSCQCRLPKCRYAKLAPSQASLPRKTPGPVPSAPLAHAQPAGPASLSAIKP</sequence>
<dbReference type="AlphaFoldDB" id="A0ABD1JZF7"/>
<feature type="region of interest" description="Disordered" evidence="7">
    <location>
        <begin position="1085"/>
        <end position="1116"/>
    </location>
</feature>
<feature type="repeat" description="ANK" evidence="6">
    <location>
        <begin position="650"/>
        <end position="683"/>
    </location>
</feature>
<evidence type="ECO:0000256" key="3">
    <source>
        <dbReference type="ARBA" id="ARBA00022603"/>
    </source>
</evidence>
<dbReference type="InterPro" id="IPR001214">
    <property type="entry name" value="SET_dom"/>
</dbReference>
<evidence type="ECO:0000256" key="5">
    <source>
        <dbReference type="ARBA" id="ARBA00022853"/>
    </source>
</evidence>
<evidence type="ECO:0000259" key="8">
    <source>
        <dbReference type="PROSITE" id="PS50280"/>
    </source>
</evidence>
<dbReference type="GO" id="GO:0005694">
    <property type="term" value="C:chromosome"/>
    <property type="evidence" value="ECO:0007669"/>
    <property type="project" value="UniProtKB-SubCell"/>
</dbReference>
<keyword evidence="3" id="KW-0489">Methyltransferase</keyword>
<dbReference type="PROSITE" id="PS50297">
    <property type="entry name" value="ANK_REP_REGION"/>
    <property type="match status" value="5"/>
</dbReference>
<keyword evidence="3" id="KW-0808">Transferase</keyword>
<protein>
    <recommendedName>
        <fullName evidence="12">Histone-lysine N-methyltransferase EHMT1</fullName>
    </recommendedName>
</protein>
<evidence type="ECO:0000256" key="4">
    <source>
        <dbReference type="ARBA" id="ARBA00022691"/>
    </source>
</evidence>
<dbReference type="GO" id="GO:0006325">
    <property type="term" value="P:chromatin organization"/>
    <property type="evidence" value="ECO:0007669"/>
    <property type="project" value="UniProtKB-KW"/>
</dbReference>
<feature type="region of interest" description="Disordered" evidence="7">
    <location>
        <begin position="1"/>
        <end position="56"/>
    </location>
</feature>
<dbReference type="EMBL" id="JBHFQA010000010">
    <property type="protein sequence ID" value="KAL2092228.1"/>
    <property type="molecule type" value="Genomic_DNA"/>
</dbReference>
<comment type="subcellular location">
    <subcellularLocation>
        <location evidence="1">Chromosome</location>
    </subcellularLocation>
</comment>
<feature type="compositionally biased region" description="Acidic residues" evidence="7">
    <location>
        <begin position="247"/>
        <end position="259"/>
    </location>
</feature>
<reference evidence="10 11" key="1">
    <citation type="submission" date="2024-09" db="EMBL/GenBank/DDBJ databases">
        <title>A chromosome-level genome assembly of Gray's grenadier anchovy, Coilia grayii.</title>
        <authorList>
            <person name="Fu Z."/>
        </authorList>
    </citation>
    <scope>NUCLEOTIDE SEQUENCE [LARGE SCALE GENOMIC DNA]</scope>
    <source>
        <strain evidence="10">G4</strain>
        <tissue evidence="10">Muscle</tissue>
    </source>
</reference>
<dbReference type="InterPro" id="IPR036770">
    <property type="entry name" value="Ankyrin_rpt-contain_sf"/>
</dbReference>
<feature type="repeat" description="ANK" evidence="6">
    <location>
        <begin position="750"/>
        <end position="782"/>
    </location>
</feature>
<keyword evidence="4" id="KW-0949">S-adenosyl-L-methionine</keyword>
<dbReference type="GO" id="GO:0032259">
    <property type="term" value="P:methylation"/>
    <property type="evidence" value="ECO:0007669"/>
    <property type="project" value="UniProtKB-KW"/>
</dbReference>
<dbReference type="CDD" id="cd20905">
    <property type="entry name" value="EHMT_ZBD"/>
    <property type="match status" value="1"/>
</dbReference>
<dbReference type="Proteomes" id="UP001591681">
    <property type="component" value="Unassembled WGS sequence"/>
</dbReference>
<feature type="domain" description="SET" evidence="8">
    <location>
        <begin position="938"/>
        <end position="1055"/>
    </location>
</feature>
<evidence type="ECO:0008006" key="12">
    <source>
        <dbReference type="Google" id="ProtNLM"/>
    </source>
</evidence>
<dbReference type="SMART" id="SM00317">
    <property type="entry name" value="SET"/>
    <property type="match status" value="1"/>
</dbReference>
<feature type="region of interest" description="Disordered" evidence="7">
    <location>
        <begin position="235"/>
        <end position="278"/>
    </location>
</feature>
<evidence type="ECO:0000313" key="11">
    <source>
        <dbReference type="Proteomes" id="UP001591681"/>
    </source>
</evidence>
<dbReference type="PROSITE" id="PS50088">
    <property type="entry name" value="ANK_REPEAT"/>
    <property type="match status" value="6"/>
</dbReference>
<evidence type="ECO:0000256" key="7">
    <source>
        <dbReference type="SAM" id="MobiDB-lite"/>
    </source>
</evidence>
<feature type="region of interest" description="Disordered" evidence="7">
    <location>
        <begin position="284"/>
        <end position="303"/>
    </location>
</feature>
<feature type="repeat" description="ANK" evidence="6">
    <location>
        <begin position="717"/>
        <end position="749"/>
    </location>
</feature>
<evidence type="ECO:0000256" key="6">
    <source>
        <dbReference type="PROSITE-ProRule" id="PRU00023"/>
    </source>
</evidence>
<evidence type="ECO:0000259" key="9">
    <source>
        <dbReference type="PROSITE" id="PS50867"/>
    </source>
</evidence>
<dbReference type="PROSITE" id="PS50867">
    <property type="entry name" value="PRE_SET"/>
    <property type="match status" value="1"/>
</dbReference>
<gene>
    <name evidence="10" type="ORF">ACEWY4_012026</name>
</gene>
<dbReference type="PROSITE" id="PS50280">
    <property type="entry name" value="SET"/>
    <property type="match status" value="1"/>
</dbReference>
<dbReference type="Pfam" id="PF12796">
    <property type="entry name" value="Ank_2"/>
    <property type="match status" value="2"/>
</dbReference>
<keyword evidence="5" id="KW-0156">Chromatin regulator</keyword>
<dbReference type="InterPro" id="IPR007728">
    <property type="entry name" value="Pre-SET_dom"/>
</dbReference>
<dbReference type="CDD" id="cd10543">
    <property type="entry name" value="SET_EHMT"/>
    <property type="match status" value="1"/>
</dbReference>
<feature type="region of interest" description="Disordered" evidence="7">
    <location>
        <begin position="158"/>
        <end position="214"/>
    </location>
</feature>
<dbReference type="SMART" id="SM00468">
    <property type="entry name" value="PreSET"/>
    <property type="match status" value="1"/>
</dbReference>
<feature type="repeat" description="ANK" evidence="6">
    <location>
        <begin position="617"/>
        <end position="649"/>
    </location>
</feature>
<feature type="repeat" description="ANK" evidence="6">
    <location>
        <begin position="684"/>
        <end position="716"/>
    </location>
</feature>
<dbReference type="InterPro" id="IPR047762">
    <property type="entry name" value="EHMT_CRR"/>
</dbReference>